<dbReference type="Pfam" id="PF00072">
    <property type="entry name" value="Response_reg"/>
    <property type="match status" value="1"/>
</dbReference>
<dbReference type="PANTHER" id="PTHR43547:SF2">
    <property type="entry name" value="HYBRID SIGNAL TRANSDUCTION HISTIDINE KINASE C"/>
    <property type="match status" value="1"/>
</dbReference>
<evidence type="ECO:0000256" key="1">
    <source>
        <dbReference type="ARBA" id="ARBA00000085"/>
    </source>
</evidence>
<dbReference type="InterPro" id="IPR004358">
    <property type="entry name" value="Sig_transdc_His_kin-like_C"/>
</dbReference>
<dbReference type="Pfam" id="PF12833">
    <property type="entry name" value="HTH_18"/>
    <property type="match status" value="1"/>
</dbReference>
<dbReference type="InterPro" id="IPR005467">
    <property type="entry name" value="His_kinase_dom"/>
</dbReference>
<keyword evidence="4" id="KW-0805">Transcription regulation</keyword>
<dbReference type="Pfam" id="PF13424">
    <property type="entry name" value="TPR_12"/>
    <property type="match status" value="1"/>
</dbReference>
<dbReference type="Gene3D" id="1.25.40.10">
    <property type="entry name" value="Tetratricopeptide repeat domain"/>
    <property type="match status" value="3"/>
</dbReference>
<feature type="modified residue" description="4-aspartylphosphate" evidence="7">
    <location>
        <position position="740"/>
    </location>
</feature>
<dbReference type="Gene3D" id="3.40.50.2300">
    <property type="match status" value="1"/>
</dbReference>
<dbReference type="InterPro" id="IPR036890">
    <property type="entry name" value="HATPase_C_sf"/>
</dbReference>
<feature type="transmembrane region" description="Helical" evidence="9">
    <location>
        <begin position="393"/>
        <end position="412"/>
    </location>
</feature>
<dbReference type="CDD" id="cd00082">
    <property type="entry name" value="HisKA"/>
    <property type="match status" value="1"/>
</dbReference>
<evidence type="ECO:0000259" key="12">
    <source>
        <dbReference type="PROSITE" id="PS50110"/>
    </source>
</evidence>
<keyword evidence="14" id="KW-1185">Reference proteome</keyword>
<dbReference type="InterPro" id="IPR011006">
    <property type="entry name" value="CheY-like_superfamily"/>
</dbReference>
<keyword evidence="9" id="KW-0812">Transmembrane</keyword>
<dbReference type="PROSITE" id="PS01124">
    <property type="entry name" value="HTH_ARAC_FAMILY_2"/>
    <property type="match status" value="1"/>
</dbReference>
<feature type="domain" description="Response regulatory" evidence="12">
    <location>
        <begin position="692"/>
        <end position="807"/>
    </location>
</feature>
<evidence type="ECO:0000256" key="2">
    <source>
        <dbReference type="ARBA" id="ARBA00012438"/>
    </source>
</evidence>
<dbReference type="PROSITE" id="PS50005">
    <property type="entry name" value="TPR"/>
    <property type="match status" value="2"/>
</dbReference>
<dbReference type="SUPFAM" id="SSF52172">
    <property type="entry name" value="CheY-like"/>
    <property type="match status" value="1"/>
</dbReference>
<feature type="domain" description="HTH araC/xylS-type" evidence="10">
    <location>
        <begin position="839"/>
        <end position="938"/>
    </location>
</feature>
<dbReference type="SMART" id="SM00028">
    <property type="entry name" value="TPR"/>
    <property type="match status" value="5"/>
</dbReference>
<dbReference type="PROSITE" id="PS00041">
    <property type="entry name" value="HTH_ARAC_FAMILY_1"/>
    <property type="match status" value="1"/>
</dbReference>
<comment type="catalytic activity">
    <reaction evidence="1">
        <text>ATP + protein L-histidine = ADP + protein N-phospho-L-histidine.</text>
        <dbReference type="EC" id="2.7.13.3"/>
    </reaction>
</comment>
<proteinExistence type="predicted"/>
<dbReference type="InterPro" id="IPR009057">
    <property type="entry name" value="Homeodomain-like_sf"/>
</dbReference>
<dbReference type="SMART" id="SM00388">
    <property type="entry name" value="HisKA"/>
    <property type="match status" value="1"/>
</dbReference>
<dbReference type="InterPro" id="IPR003661">
    <property type="entry name" value="HisK_dim/P_dom"/>
</dbReference>
<dbReference type="PROSITE" id="PS50110">
    <property type="entry name" value="RESPONSE_REGULATORY"/>
    <property type="match status" value="1"/>
</dbReference>
<dbReference type="SUPFAM" id="SSF55874">
    <property type="entry name" value="ATPase domain of HSP90 chaperone/DNA topoisomerase II/histidine kinase"/>
    <property type="match status" value="1"/>
</dbReference>
<dbReference type="RefSeq" id="WP_207035660.1">
    <property type="nucleotide sequence ID" value="NZ_JAFLNL010000010.1"/>
</dbReference>
<feature type="repeat" description="TPR" evidence="8">
    <location>
        <begin position="193"/>
        <end position="226"/>
    </location>
</feature>
<dbReference type="Gene3D" id="1.10.287.130">
    <property type="match status" value="1"/>
</dbReference>
<dbReference type="PANTHER" id="PTHR43547">
    <property type="entry name" value="TWO-COMPONENT HISTIDINE KINASE"/>
    <property type="match status" value="1"/>
</dbReference>
<keyword evidence="6" id="KW-0804">Transcription</keyword>
<dbReference type="Proteomes" id="UP000664044">
    <property type="component" value="Unassembled WGS sequence"/>
</dbReference>
<dbReference type="InterPro" id="IPR003594">
    <property type="entry name" value="HATPase_dom"/>
</dbReference>
<reference evidence="13 14" key="1">
    <citation type="submission" date="2021-03" db="EMBL/GenBank/DDBJ databases">
        <title>Muricauda lutimaris sp. nov. and Muricauda ruestringensis sp. nov, two marine members of the Flavobacteriaceae isolated from deep sea sediments of Western Pacific.</title>
        <authorList>
            <person name="Zhao S."/>
            <person name="Liu R."/>
        </authorList>
    </citation>
    <scope>NUCLEOTIDE SEQUENCE [LARGE SCALE GENOMIC DNA]</scope>
    <source>
        <strain evidence="13 14">BC31-1-A7</strain>
    </source>
</reference>
<gene>
    <name evidence="13" type="ORF">J0656_15895</name>
</gene>
<dbReference type="SUPFAM" id="SSF46689">
    <property type="entry name" value="Homeodomain-like"/>
    <property type="match status" value="1"/>
</dbReference>
<comment type="caution">
    <text evidence="13">The sequence shown here is derived from an EMBL/GenBank/DDBJ whole genome shotgun (WGS) entry which is preliminary data.</text>
</comment>
<keyword evidence="3 7" id="KW-0597">Phosphoprotein</keyword>
<evidence type="ECO:0000256" key="9">
    <source>
        <dbReference type="SAM" id="Phobius"/>
    </source>
</evidence>
<evidence type="ECO:0000313" key="14">
    <source>
        <dbReference type="Proteomes" id="UP000664044"/>
    </source>
</evidence>
<keyword evidence="5" id="KW-0238">DNA-binding</keyword>
<dbReference type="InterPro" id="IPR018060">
    <property type="entry name" value="HTH_AraC"/>
</dbReference>
<dbReference type="Gene3D" id="1.10.10.60">
    <property type="entry name" value="Homeodomain-like"/>
    <property type="match status" value="1"/>
</dbReference>
<evidence type="ECO:0000256" key="3">
    <source>
        <dbReference type="ARBA" id="ARBA00022553"/>
    </source>
</evidence>
<dbReference type="InterPro" id="IPR036097">
    <property type="entry name" value="HisK_dim/P_sf"/>
</dbReference>
<feature type="domain" description="Histidine kinase" evidence="11">
    <location>
        <begin position="435"/>
        <end position="647"/>
    </location>
</feature>
<dbReference type="InterPro" id="IPR019734">
    <property type="entry name" value="TPR_rpt"/>
</dbReference>
<dbReference type="SMART" id="SM00342">
    <property type="entry name" value="HTH_ARAC"/>
    <property type="match status" value="1"/>
</dbReference>
<dbReference type="InterPro" id="IPR018062">
    <property type="entry name" value="HTH_AraC-typ_CS"/>
</dbReference>
<evidence type="ECO:0000256" key="7">
    <source>
        <dbReference type="PROSITE-ProRule" id="PRU00169"/>
    </source>
</evidence>
<evidence type="ECO:0000256" key="4">
    <source>
        <dbReference type="ARBA" id="ARBA00023015"/>
    </source>
</evidence>
<keyword evidence="9" id="KW-0472">Membrane</keyword>
<dbReference type="EMBL" id="JAFLNL010000010">
    <property type="protein sequence ID" value="MBO0355502.1"/>
    <property type="molecule type" value="Genomic_DNA"/>
</dbReference>
<dbReference type="PROSITE" id="PS50109">
    <property type="entry name" value="HIS_KIN"/>
    <property type="match status" value="1"/>
</dbReference>
<evidence type="ECO:0000256" key="6">
    <source>
        <dbReference type="ARBA" id="ARBA00023163"/>
    </source>
</evidence>
<dbReference type="Pfam" id="PF13176">
    <property type="entry name" value="TPR_7"/>
    <property type="match status" value="1"/>
</dbReference>
<dbReference type="InterPro" id="IPR001789">
    <property type="entry name" value="Sig_transdc_resp-reg_receiver"/>
</dbReference>
<keyword evidence="8" id="KW-0802">TPR repeat</keyword>
<dbReference type="CDD" id="cd17574">
    <property type="entry name" value="REC_OmpR"/>
    <property type="match status" value="1"/>
</dbReference>
<dbReference type="EC" id="2.7.13.3" evidence="2"/>
<dbReference type="SMART" id="SM00448">
    <property type="entry name" value="REC"/>
    <property type="match status" value="1"/>
</dbReference>
<evidence type="ECO:0000259" key="11">
    <source>
        <dbReference type="PROSITE" id="PS50109"/>
    </source>
</evidence>
<evidence type="ECO:0000313" key="13">
    <source>
        <dbReference type="EMBL" id="MBO0355502.1"/>
    </source>
</evidence>
<dbReference type="SUPFAM" id="SSF47384">
    <property type="entry name" value="Homodimeric domain of signal transducing histidine kinase"/>
    <property type="match status" value="1"/>
</dbReference>
<dbReference type="Pfam" id="PF00512">
    <property type="entry name" value="HisKA"/>
    <property type="match status" value="1"/>
</dbReference>
<evidence type="ECO:0000256" key="5">
    <source>
        <dbReference type="ARBA" id="ARBA00023125"/>
    </source>
</evidence>
<evidence type="ECO:0000256" key="8">
    <source>
        <dbReference type="PROSITE-ProRule" id="PRU00339"/>
    </source>
</evidence>
<organism evidence="13 14">
    <name type="scientific">Flagellimonas aurea</name>
    <dbReference type="NCBI Taxonomy" id="2915619"/>
    <lineage>
        <taxon>Bacteria</taxon>
        <taxon>Pseudomonadati</taxon>
        <taxon>Bacteroidota</taxon>
        <taxon>Flavobacteriia</taxon>
        <taxon>Flavobacteriales</taxon>
        <taxon>Flavobacteriaceae</taxon>
        <taxon>Flagellimonas</taxon>
    </lineage>
</organism>
<dbReference type="SMART" id="SM00387">
    <property type="entry name" value="HATPase_c"/>
    <property type="match status" value="1"/>
</dbReference>
<keyword evidence="9" id="KW-1133">Transmembrane helix</keyword>
<dbReference type="InterPro" id="IPR011990">
    <property type="entry name" value="TPR-like_helical_dom_sf"/>
</dbReference>
<accession>A0ABS3G8V8</accession>
<dbReference type="SUPFAM" id="SSF48452">
    <property type="entry name" value="TPR-like"/>
    <property type="match status" value="2"/>
</dbReference>
<name>A0ABS3G8V8_9FLAO</name>
<protein>
    <recommendedName>
        <fullName evidence="2">histidine kinase</fullName>
        <ecNumber evidence="2">2.7.13.3</ecNumber>
    </recommendedName>
</protein>
<sequence length="941" mass="107069">MIQRGLVFILTSIWFSSFGQNVPDGFLSNQTQIDSLSESSKYDDALQLAFQNLEIAKREGSHLLLGKAKSKISHLYFRKGDYDSTTYYAKQAMTLASANKLPEVMTSALLSLGNVHYSKFEDIDAIDHYQKIDSISERYGEKNPHVVNALFNLGKVLLRTYSVQDTSYIGKAERYFRSAQKMASEIGNPEEEHIGYIMLGNIYGQRREYEKAIPYFKKSLAYFERMGSSKRVADIYWSLGIIETDLNNYEQAEFYYKKRLDLLTQAGNPEEIANANRVHAGFLQRINRHREAIPYLEKAYHYFQDSDAGHSGILLGITSSLAESYRKTGDFEKATEFYSQTLVHQDSLDARKQKSLALDLEAKYQTQKKEQEIALLKSQSELADVRKKNQRNILLGGIALISLVALFLFLLYRNRQKTNERLMELDTAKSNFFANISHELRTPLSLIQGPVDHQLENARLSKEDKQNLTIAKKNAERLTTLVDQLLDLSKLESSFYKLQVGRGLLSSFLKSIAESFVFQANKKSQLLNIQISIEEHLYWYDADVLQKIVVNLLGNALKYSPEKAEIHVSANIGDGNLSLSVKNTGISLSKEMLNNIFDRFHRSHENEPGTGIGLALTKELVELHKGKIHVKSDEDSVTFYMEVPVHENAFSINEKDMHSKPTTYQTPYQESEIIDGNNNERVSVEDKEAKDIILIVDDNEDIRTYISSILHNKYHVITAENGDVGFQKALKQVPDLIITDLMMPKDNGLIMTENCKTNDTTSHIPIVMLTAKTGDENRLQGLEIGADSYLTKPFNNKVLKQTVQNLLESRKQLQKRFSQEVILTPKDISIGSYDQRFLESLQTILDEQLVSSDFNAEAFSVAIGMSRMQLHRKLKALTGQTTSEFIRGQRLKLAAKLLQKSDVNISEIGYQVGFNDHSYFTKCFRETYGLSPSEFSKNKTF</sequence>
<dbReference type="Pfam" id="PF02518">
    <property type="entry name" value="HATPase_c"/>
    <property type="match status" value="1"/>
</dbReference>
<feature type="repeat" description="TPR" evidence="8">
    <location>
        <begin position="233"/>
        <end position="266"/>
    </location>
</feature>
<dbReference type="PRINTS" id="PR00344">
    <property type="entry name" value="BCTRLSENSOR"/>
</dbReference>
<dbReference type="Gene3D" id="3.30.565.10">
    <property type="entry name" value="Histidine kinase-like ATPase, C-terminal domain"/>
    <property type="match status" value="1"/>
</dbReference>
<evidence type="ECO:0000259" key="10">
    <source>
        <dbReference type="PROSITE" id="PS01124"/>
    </source>
</evidence>